<sequence>MRCHWCFLVILILGCGSLLTAQQENDILFQIGNDTVTEKDALDIMFAKKDKKTITVDEFNKMLNFYLTIYDFKARGADTTKAFKRKLEMQTLNILGSIYSTENYKQLMDKCTMSRNTFAIVKDLFVPFDPILLRQIEELKKNENVTFEQVVNKARAYEGTSMSTRIISPTETRWALNNAICNLLESDNRTGIIGPIKDSKGYHYIELIREQENFGRYKTLMIYIPDMEGSGEPKIREAFAKLKSGKSFKLVAKEYSQPYRIDETAVKYFVPSINSNEIILKELEKLTIDGAMSKPFFASGGWYIIKRLSKEAYPLEKNLKEHARYITRKPSFFIEELKQRYQVQEYPYNFMSGRDDILFLVSNEPFYTKDLRQYASEYGYNFTTDTYDKYLHHLLVERYKKDIDTNRYQRLIDDFYFMQVFNPMEMIGRGQNKEKFIEDLRKLVNKYNPVIPKKKYVEDNPVFEN</sequence>
<evidence type="ECO:0000313" key="3">
    <source>
        <dbReference type="Proteomes" id="UP000251835"/>
    </source>
</evidence>
<dbReference type="Proteomes" id="UP000251835">
    <property type="component" value="Unassembled WGS sequence"/>
</dbReference>
<organism evidence="2 3">
    <name type="scientific">Balneicella halophila</name>
    <dbReference type="NCBI Taxonomy" id="1537566"/>
    <lineage>
        <taxon>Bacteria</taxon>
        <taxon>Pseudomonadati</taxon>
        <taxon>Bacteroidota</taxon>
        <taxon>Bacteroidia</taxon>
        <taxon>Bacteroidales</taxon>
        <taxon>Balneicellaceae</taxon>
        <taxon>Balneicella</taxon>
    </lineage>
</organism>
<evidence type="ECO:0000313" key="2">
    <source>
        <dbReference type="EMBL" id="PVX50097.1"/>
    </source>
</evidence>
<dbReference type="Gene3D" id="3.10.50.40">
    <property type="match status" value="1"/>
</dbReference>
<dbReference type="GO" id="GO:0003755">
    <property type="term" value="F:peptidyl-prolyl cis-trans isomerase activity"/>
    <property type="evidence" value="ECO:0007669"/>
    <property type="project" value="InterPro"/>
</dbReference>
<comment type="caution">
    <text evidence="2">The sequence shown here is derived from an EMBL/GenBank/DDBJ whole genome shotgun (WGS) entry which is preliminary data.</text>
</comment>
<proteinExistence type="predicted"/>
<dbReference type="AlphaFoldDB" id="A0A7L4UPB4"/>
<keyword evidence="3" id="KW-1185">Reference proteome</keyword>
<feature type="signal peptide" evidence="1">
    <location>
        <begin position="1"/>
        <end position="21"/>
    </location>
</feature>
<keyword evidence="1" id="KW-0732">Signal</keyword>
<evidence type="ECO:0008006" key="4">
    <source>
        <dbReference type="Google" id="ProtNLM"/>
    </source>
</evidence>
<dbReference type="PROSITE" id="PS51257">
    <property type="entry name" value="PROKAR_LIPOPROTEIN"/>
    <property type="match status" value="1"/>
</dbReference>
<accession>A0A7L4UPB4</accession>
<dbReference type="EMBL" id="QENZ01000005">
    <property type="protein sequence ID" value="PVX50097.1"/>
    <property type="molecule type" value="Genomic_DNA"/>
</dbReference>
<protein>
    <recommendedName>
        <fullName evidence="4">Parvulin-like peptidyl-prolyl cis-trans isomerase protein</fullName>
    </recommendedName>
</protein>
<reference evidence="2 3" key="1">
    <citation type="submission" date="2018-05" db="EMBL/GenBank/DDBJ databases">
        <title>Genomic Encyclopedia of Type Strains, Phase IV (KMG-IV): sequencing the most valuable type-strain genomes for metagenomic binning, comparative biology and taxonomic classification.</title>
        <authorList>
            <person name="Goeker M."/>
        </authorList>
    </citation>
    <scope>NUCLEOTIDE SEQUENCE [LARGE SCALE GENOMIC DNA]</scope>
    <source>
        <strain evidence="2 3">DSM 28579</strain>
    </source>
</reference>
<name>A0A7L4UPB4_BALHA</name>
<gene>
    <name evidence="2" type="ORF">C7377_1747</name>
</gene>
<dbReference type="InterPro" id="IPR046357">
    <property type="entry name" value="PPIase_dom_sf"/>
</dbReference>
<dbReference type="SUPFAM" id="SSF54534">
    <property type="entry name" value="FKBP-like"/>
    <property type="match status" value="1"/>
</dbReference>
<evidence type="ECO:0000256" key="1">
    <source>
        <dbReference type="SAM" id="SignalP"/>
    </source>
</evidence>
<feature type="chain" id="PRO_5029699080" description="Parvulin-like peptidyl-prolyl cis-trans isomerase protein" evidence="1">
    <location>
        <begin position="22"/>
        <end position="465"/>
    </location>
</feature>